<keyword evidence="3" id="KW-0902">Two-component regulatory system</keyword>
<evidence type="ECO:0000256" key="4">
    <source>
        <dbReference type="ARBA" id="ARBA00023015"/>
    </source>
</evidence>
<feature type="domain" description="Response regulatory" evidence="10">
    <location>
        <begin position="16"/>
        <end position="131"/>
    </location>
</feature>
<evidence type="ECO:0000256" key="1">
    <source>
        <dbReference type="ARBA" id="ARBA00004123"/>
    </source>
</evidence>
<feature type="compositionally biased region" description="Polar residues" evidence="9">
    <location>
        <begin position="137"/>
        <end position="146"/>
    </location>
</feature>
<keyword evidence="5" id="KW-0010">Activator</keyword>
<dbReference type="GO" id="GO:0005634">
    <property type="term" value="C:nucleus"/>
    <property type="evidence" value="ECO:0007669"/>
    <property type="project" value="UniProtKB-SubCell"/>
</dbReference>
<protein>
    <recommendedName>
        <fullName evidence="13">Two-component response regulator</fullName>
    </recommendedName>
</protein>
<dbReference type="PROSITE" id="PS50110">
    <property type="entry name" value="RESPONSE_REGULATORY"/>
    <property type="match status" value="1"/>
</dbReference>
<dbReference type="GO" id="GO:0003677">
    <property type="term" value="F:DNA binding"/>
    <property type="evidence" value="ECO:0007669"/>
    <property type="project" value="InterPro"/>
</dbReference>
<dbReference type="CDD" id="cd17584">
    <property type="entry name" value="REC_typeB_ARR-like"/>
    <property type="match status" value="1"/>
</dbReference>
<evidence type="ECO:0000259" key="10">
    <source>
        <dbReference type="PROSITE" id="PS50110"/>
    </source>
</evidence>
<dbReference type="InterPro" id="IPR009057">
    <property type="entry name" value="Homeodomain-like_sf"/>
</dbReference>
<dbReference type="PANTHER" id="PTHR43874">
    <property type="entry name" value="TWO-COMPONENT RESPONSE REGULATOR"/>
    <property type="match status" value="1"/>
</dbReference>
<dbReference type="Gramene" id="KCW78950">
    <property type="protein sequence ID" value="KCW78950"/>
    <property type="gene ID" value="EUGRSUZ_C00380"/>
</dbReference>
<keyword evidence="7" id="KW-0539">Nucleus</keyword>
<feature type="region of interest" description="Disordered" evidence="9">
    <location>
        <begin position="345"/>
        <end position="377"/>
    </location>
</feature>
<dbReference type="STRING" id="71139.A0A059CM22"/>
<dbReference type="eggNOG" id="KOG1601">
    <property type="taxonomic scope" value="Eukaryota"/>
</dbReference>
<dbReference type="InterPro" id="IPR045279">
    <property type="entry name" value="ARR-like"/>
</dbReference>
<evidence type="ECO:0000256" key="7">
    <source>
        <dbReference type="ARBA" id="ARBA00023242"/>
    </source>
</evidence>
<dbReference type="InterPro" id="IPR006447">
    <property type="entry name" value="Myb_dom_plants"/>
</dbReference>
<feature type="domain" description="HTH myb-type" evidence="11">
    <location>
        <begin position="199"/>
        <end position="258"/>
    </location>
</feature>
<evidence type="ECO:0000256" key="8">
    <source>
        <dbReference type="PROSITE-ProRule" id="PRU00169"/>
    </source>
</evidence>
<organism evidence="12">
    <name type="scientific">Eucalyptus grandis</name>
    <name type="common">Flooded gum</name>
    <dbReference type="NCBI Taxonomy" id="71139"/>
    <lineage>
        <taxon>Eukaryota</taxon>
        <taxon>Viridiplantae</taxon>
        <taxon>Streptophyta</taxon>
        <taxon>Embryophyta</taxon>
        <taxon>Tracheophyta</taxon>
        <taxon>Spermatophyta</taxon>
        <taxon>Magnoliopsida</taxon>
        <taxon>eudicotyledons</taxon>
        <taxon>Gunneridae</taxon>
        <taxon>Pentapetalae</taxon>
        <taxon>rosids</taxon>
        <taxon>malvids</taxon>
        <taxon>Myrtales</taxon>
        <taxon>Myrtaceae</taxon>
        <taxon>Myrtoideae</taxon>
        <taxon>Eucalypteae</taxon>
        <taxon>Eucalyptus</taxon>
    </lineage>
</organism>
<dbReference type="InterPro" id="IPR017930">
    <property type="entry name" value="Myb_dom"/>
</dbReference>
<evidence type="ECO:0000259" key="11">
    <source>
        <dbReference type="PROSITE" id="PS51294"/>
    </source>
</evidence>
<dbReference type="KEGG" id="egr:104436113"/>
<dbReference type="NCBIfam" id="TIGR01557">
    <property type="entry name" value="myb_SHAQKYF"/>
    <property type="match status" value="1"/>
</dbReference>
<feature type="region of interest" description="Disordered" evidence="9">
    <location>
        <begin position="134"/>
        <end position="204"/>
    </location>
</feature>
<keyword evidence="2 8" id="KW-0597">Phosphoprotein</keyword>
<gene>
    <name evidence="12" type="ORF">EUGRSUZ_C00380</name>
</gene>
<dbReference type="EMBL" id="KK198755">
    <property type="protein sequence ID" value="KCW78950.1"/>
    <property type="molecule type" value="Genomic_DNA"/>
</dbReference>
<keyword evidence="6" id="KW-0804">Transcription</keyword>
<dbReference type="GO" id="GO:0009736">
    <property type="term" value="P:cytokinin-activated signaling pathway"/>
    <property type="evidence" value="ECO:0007669"/>
    <property type="project" value="InterPro"/>
</dbReference>
<dbReference type="PROSITE" id="PS51294">
    <property type="entry name" value="HTH_MYB"/>
    <property type="match status" value="1"/>
</dbReference>
<dbReference type="InterPro" id="IPR001789">
    <property type="entry name" value="Sig_transdc_resp-reg_receiver"/>
</dbReference>
<dbReference type="SMR" id="A0A059CM22"/>
<dbReference type="SUPFAM" id="SSF52172">
    <property type="entry name" value="CheY-like"/>
    <property type="match status" value="1"/>
</dbReference>
<dbReference type="GO" id="GO:0000160">
    <property type="term" value="P:phosphorelay signal transduction system"/>
    <property type="evidence" value="ECO:0007669"/>
    <property type="project" value="UniProtKB-KW"/>
</dbReference>
<dbReference type="SUPFAM" id="SSF46689">
    <property type="entry name" value="Homeodomain-like"/>
    <property type="match status" value="1"/>
</dbReference>
<dbReference type="PANTHER" id="PTHR43874:SF7">
    <property type="entry name" value="TWO-COMPONENT RESPONSE REGULATOR ARR10"/>
    <property type="match status" value="1"/>
</dbReference>
<feature type="compositionally biased region" description="Acidic residues" evidence="9">
    <location>
        <begin position="179"/>
        <end position="196"/>
    </location>
</feature>
<dbReference type="Gene3D" id="1.10.10.60">
    <property type="entry name" value="Homeodomain-like"/>
    <property type="match status" value="1"/>
</dbReference>
<evidence type="ECO:0000256" key="9">
    <source>
        <dbReference type="SAM" id="MobiDB-lite"/>
    </source>
</evidence>
<accession>A0A059CM22</accession>
<proteinExistence type="predicted"/>
<reference evidence="12" key="1">
    <citation type="submission" date="2013-07" db="EMBL/GenBank/DDBJ databases">
        <title>The genome of Eucalyptus grandis.</title>
        <authorList>
            <person name="Schmutz J."/>
            <person name="Hayes R."/>
            <person name="Myburg A."/>
            <person name="Tuskan G."/>
            <person name="Grattapaglia D."/>
            <person name="Rokhsar D.S."/>
        </authorList>
    </citation>
    <scope>NUCLEOTIDE SEQUENCE</scope>
    <source>
        <tissue evidence="12">Leaf extractions</tissue>
    </source>
</reference>
<dbReference type="Pfam" id="PF00249">
    <property type="entry name" value="Myb_DNA-binding"/>
    <property type="match status" value="1"/>
</dbReference>
<dbReference type="AlphaFoldDB" id="A0A059CM22"/>
<evidence type="ECO:0000313" key="12">
    <source>
        <dbReference type="EMBL" id="KCW78950.1"/>
    </source>
</evidence>
<dbReference type="FunFam" id="1.10.10.60:FF:000007">
    <property type="entry name" value="Two-component response regulator"/>
    <property type="match status" value="1"/>
</dbReference>
<dbReference type="FunCoup" id="A0A059CM22">
    <property type="interactions" value="1244"/>
</dbReference>
<feature type="modified residue" description="4-aspartylphosphate" evidence="8">
    <location>
        <position position="67"/>
    </location>
</feature>
<evidence type="ECO:0000256" key="5">
    <source>
        <dbReference type="ARBA" id="ARBA00023159"/>
    </source>
</evidence>
<comment type="subcellular location">
    <subcellularLocation>
        <location evidence="1">Nucleus</location>
    </subcellularLocation>
</comment>
<dbReference type="InterPro" id="IPR011006">
    <property type="entry name" value="CheY-like_superfamily"/>
</dbReference>
<evidence type="ECO:0000256" key="2">
    <source>
        <dbReference type="ARBA" id="ARBA00022553"/>
    </source>
</evidence>
<evidence type="ECO:0008006" key="13">
    <source>
        <dbReference type="Google" id="ProtNLM"/>
    </source>
</evidence>
<keyword evidence="4" id="KW-0805">Transcription regulation</keyword>
<name>A0A059CM22_EUCGR</name>
<evidence type="ECO:0000256" key="3">
    <source>
        <dbReference type="ARBA" id="ARBA00023012"/>
    </source>
</evidence>
<sequence length="688" mass="74964">MTVEDGGNDRFPVGMRVLAVDDDPTCLKVLENLLRSCQYQVTTTNQAIMALKMLRENRDKFDLVISDVNMPDMDGFKLLELVGLEMDLPVIMLSAYGDPKLVMKGITHGACDYLLKPVRMEELKNIWQHVIRRKTSNSKNQSQLPNQDKDNGESGQGAQGAQTTANPDGKLNKRRKDQNEEEEEEDGEDNENENEDPSSQKKPRVVWSVDLHRKFVSAVNQLGLEKAVPKKILDLMNVEGLTRENVASHLQKYRLYLKRISNVQQANMVAAFGAKDPSYMRMTALNGFGDFRTLAGSGRFSGTSLYPQGIMLGRLNSPVGLGLQGIAASGPIQPSHLQNVSKSINSLGKLQPNPPPANQNTSLLQPNHGKPGPHIRDITKFDNPTALKVSPIADNRVTASSSSNLSQSVPSSHLLLQGNPQQSRSGDEFGIQSSFGAVSLQSETLNVGAIGGCNFIDKSRCNENWHGAVQLPQLPSANPTPLTVPFNCSQVAPTNMTEKFTLPSPFIHNGPNNISSSPVPSALGDSRGDMQCQAGLLGNVIQNVDFTSSKSKWEDHNQNYQHQFNHGFGTFDSVVPANGDMEPLIQNMGSASSLRGGSVDAPFAVQSNSGNAPLYQQAEVGKSASMEANMRSFENYLLGQTKFPDGFMPNGFESLDELMDGMIKQEHNEAVLTNGDFSLGTYPVGSCM</sequence>
<feature type="region of interest" description="Disordered" evidence="9">
    <location>
        <begin position="398"/>
        <end position="429"/>
    </location>
</feature>
<dbReference type="Pfam" id="PF00072">
    <property type="entry name" value="Response_reg"/>
    <property type="match status" value="1"/>
</dbReference>
<evidence type="ECO:0000256" key="6">
    <source>
        <dbReference type="ARBA" id="ARBA00023163"/>
    </source>
</evidence>
<dbReference type="InParanoid" id="A0A059CM22"/>
<dbReference type="OrthoDB" id="60033at2759"/>
<dbReference type="Gene3D" id="3.40.50.2300">
    <property type="match status" value="1"/>
</dbReference>
<feature type="compositionally biased region" description="Low complexity" evidence="9">
    <location>
        <begin position="400"/>
        <end position="412"/>
    </location>
</feature>
<dbReference type="SMART" id="SM00448">
    <property type="entry name" value="REC"/>
    <property type="match status" value="1"/>
</dbReference>
<dbReference type="InterPro" id="IPR001005">
    <property type="entry name" value="SANT/Myb"/>
</dbReference>